<sequence length="140" mass="15804">ARSIRAMYKWYSQSSIGIVYLTATASFSDIDSDSWFRRGWTLQELVAPRCFLGKYDEDTGPVLSLSMPPTCKAIQRLTKIAIEELHGFTPGIGRSMASRMLWIQNSTTTRAEDHAYLIIGISGVDFPVRYSKGEEAFFHL</sequence>
<protein>
    <recommendedName>
        <fullName evidence="3">Heterokaryon incompatibility domain-containing protein</fullName>
    </recommendedName>
</protein>
<keyword evidence="2" id="KW-1185">Reference proteome</keyword>
<evidence type="ECO:0000313" key="1">
    <source>
        <dbReference type="EMBL" id="KJA24168.1"/>
    </source>
</evidence>
<feature type="non-terminal residue" evidence="1">
    <location>
        <position position="1"/>
    </location>
</feature>
<organism evidence="1 2">
    <name type="scientific">Hypholoma sublateritium (strain FD-334 SS-4)</name>
    <dbReference type="NCBI Taxonomy" id="945553"/>
    <lineage>
        <taxon>Eukaryota</taxon>
        <taxon>Fungi</taxon>
        <taxon>Dikarya</taxon>
        <taxon>Basidiomycota</taxon>
        <taxon>Agaricomycotina</taxon>
        <taxon>Agaricomycetes</taxon>
        <taxon>Agaricomycetidae</taxon>
        <taxon>Agaricales</taxon>
        <taxon>Agaricineae</taxon>
        <taxon>Strophariaceae</taxon>
        <taxon>Hypholoma</taxon>
    </lineage>
</organism>
<dbReference type="EMBL" id="KN817538">
    <property type="protein sequence ID" value="KJA24168.1"/>
    <property type="molecule type" value="Genomic_DNA"/>
</dbReference>
<proteinExistence type="predicted"/>
<evidence type="ECO:0008006" key="3">
    <source>
        <dbReference type="Google" id="ProtNLM"/>
    </source>
</evidence>
<dbReference type="PANTHER" id="PTHR10622">
    <property type="entry name" value="HET DOMAIN-CONTAINING PROTEIN"/>
    <property type="match status" value="1"/>
</dbReference>
<dbReference type="STRING" id="945553.A0A0D2MKF1"/>
<dbReference type="Proteomes" id="UP000054270">
    <property type="component" value="Unassembled WGS sequence"/>
</dbReference>
<name>A0A0D2MKF1_HYPSF</name>
<feature type="non-terminal residue" evidence="1">
    <location>
        <position position="140"/>
    </location>
</feature>
<dbReference type="AlphaFoldDB" id="A0A0D2MKF1"/>
<dbReference type="PANTHER" id="PTHR10622:SF10">
    <property type="entry name" value="HET DOMAIN-CONTAINING PROTEIN"/>
    <property type="match status" value="1"/>
</dbReference>
<evidence type="ECO:0000313" key="2">
    <source>
        <dbReference type="Proteomes" id="UP000054270"/>
    </source>
</evidence>
<dbReference type="OrthoDB" id="2654851at2759"/>
<gene>
    <name evidence="1" type="ORF">HYPSUDRAFT_113492</name>
</gene>
<reference evidence="2" key="1">
    <citation type="submission" date="2014-04" db="EMBL/GenBank/DDBJ databases">
        <title>Evolutionary Origins and Diversification of the Mycorrhizal Mutualists.</title>
        <authorList>
            <consortium name="DOE Joint Genome Institute"/>
            <consortium name="Mycorrhizal Genomics Consortium"/>
            <person name="Kohler A."/>
            <person name="Kuo A."/>
            <person name="Nagy L.G."/>
            <person name="Floudas D."/>
            <person name="Copeland A."/>
            <person name="Barry K.W."/>
            <person name="Cichocki N."/>
            <person name="Veneault-Fourrey C."/>
            <person name="LaButti K."/>
            <person name="Lindquist E.A."/>
            <person name="Lipzen A."/>
            <person name="Lundell T."/>
            <person name="Morin E."/>
            <person name="Murat C."/>
            <person name="Riley R."/>
            <person name="Ohm R."/>
            <person name="Sun H."/>
            <person name="Tunlid A."/>
            <person name="Henrissat B."/>
            <person name="Grigoriev I.V."/>
            <person name="Hibbett D.S."/>
            <person name="Martin F."/>
        </authorList>
    </citation>
    <scope>NUCLEOTIDE SEQUENCE [LARGE SCALE GENOMIC DNA]</scope>
    <source>
        <strain evidence="2">FD-334 SS-4</strain>
    </source>
</reference>
<accession>A0A0D2MKF1</accession>